<sequence length="463" mass="52114">MKGIFNSAALALIAVFAVSCTTFENASTTAPLYVEIGENFAEVFADMKPIDEGIPAAPVDSEGLRGKVLTGYQGWFGPKGDGGGVEWMHYGLSENKKRIFEPGVAAIDFWHNTEDAGPTELYPTEFRHQDGRVANVISSMHPDTVDRHFSWMKEYGIDGAFYQRFGVALRSPGRYGSRNVVLDNVRTGARRHGRSYAVMYDLSGLRKGEIRDLVIEDWKRLKGLMKVTDEPNYMTVNGKPLVSIWGVGFASEDRRYTLEECRELVEFLKNDPEFGGCSVMLGVPYAWRTGERDALAIEDAHPIFELADVISPWSVGRYRTPRQAALQAELYYKGDFAWCEERGIEYLPVAFPGFSWGNLKKGRVATATYNQIPRLEGAFLWSQFETIARVGIETVYIAMFDEVDEGTCILKVDQDPPVGESRFLDYGVVPDDHYLWLTGEGGRLLRRELKITGDLPVRKYQQN</sequence>
<organism evidence="2 3">
    <name type="scientific">Pelagicoccus mobilis</name>
    <dbReference type="NCBI Taxonomy" id="415221"/>
    <lineage>
        <taxon>Bacteria</taxon>
        <taxon>Pseudomonadati</taxon>
        <taxon>Verrucomicrobiota</taxon>
        <taxon>Opitutia</taxon>
        <taxon>Puniceicoccales</taxon>
        <taxon>Pelagicoccaceae</taxon>
        <taxon>Pelagicoccus</taxon>
    </lineage>
</organism>
<dbReference type="Proteomes" id="UP000617628">
    <property type="component" value="Unassembled WGS sequence"/>
</dbReference>
<evidence type="ECO:0000313" key="3">
    <source>
        <dbReference type="Proteomes" id="UP000617628"/>
    </source>
</evidence>
<reference evidence="2" key="1">
    <citation type="submission" date="2021-01" db="EMBL/GenBank/DDBJ databases">
        <title>Modified the classification status of verrucomicrobia.</title>
        <authorList>
            <person name="Feng X."/>
        </authorList>
    </citation>
    <scope>NUCLEOTIDE SEQUENCE</scope>
    <source>
        <strain evidence="2">KCTC 13126</strain>
    </source>
</reference>
<dbReference type="Gene3D" id="3.20.20.80">
    <property type="entry name" value="Glycosidases"/>
    <property type="match status" value="1"/>
</dbReference>
<dbReference type="PROSITE" id="PS51257">
    <property type="entry name" value="PROKAR_LIPOPROTEIN"/>
    <property type="match status" value="1"/>
</dbReference>
<proteinExistence type="predicted"/>
<evidence type="ECO:0000256" key="1">
    <source>
        <dbReference type="SAM" id="SignalP"/>
    </source>
</evidence>
<name>A0A934RY48_9BACT</name>
<dbReference type="EMBL" id="JAENIL010000009">
    <property type="protein sequence ID" value="MBK1876492.1"/>
    <property type="molecule type" value="Genomic_DNA"/>
</dbReference>
<gene>
    <name evidence="2" type="ORF">JIN87_06395</name>
</gene>
<comment type="caution">
    <text evidence="2">The sequence shown here is derived from an EMBL/GenBank/DDBJ whole genome shotgun (WGS) entry which is preliminary data.</text>
</comment>
<dbReference type="AlphaFoldDB" id="A0A934RY48"/>
<evidence type="ECO:0000313" key="2">
    <source>
        <dbReference type="EMBL" id="MBK1876492.1"/>
    </source>
</evidence>
<feature type="signal peptide" evidence="1">
    <location>
        <begin position="1"/>
        <end position="26"/>
    </location>
</feature>
<evidence type="ECO:0008006" key="4">
    <source>
        <dbReference type="Google" id="ProtNLM"/>
    </source>
</evidence>
<accession>A0A934RY48</accession>
<dbReference type="RefSeq" id="WP_200354709.1">
    <property type="nucleotide sequence ID" value="NZ_JAENIL010000009.1"/>
</dbReference>
<keyword evidence="3" id="KW-1185">Reference proteome</keyword>
<keyword evidence="1" id="KW-0732">Signal</keyword>
<dbReference type="CDD" id="cd11576">
    <property type="entry name" value="GH99_GH71_like_2"/>
    <property type="match status" value="1"/>
</dbReference>
<feature type="chain" id="PRO_5036771862" description="Xylosidase/arabinosidase" evidence="1">
    <location>
        <begin position="27"/>
        <end position="463"/>
    </location>
</feature>
<protein>
    <recommendedName>
        <fullName evidence="4">Xylosidase/arabinosidase</fullName>
    </recommendedName>
</protein>